<accession>A0A1H6VP92</accession>
<evidence type="ECO:0000313" key="4">
    <source>
        <dbReference type="Proteomes" id="UP000199223"/>
    </source>
</evidence>
<evidence type="ECO:0000256" key="1">
    <source>
        <dbReference type="SAM" id="MobiDB-lite"/>
    </source>
</evidence>
<evidence type="ECO:0000259" key="2">
    <source>
        <dbReference type="Pfam" id="PF12728"/>
    </source>
</evidence>
<feature type="region of interest" description="Disordered" evidence="1">
    <location>
        <begin position="1"/>
        <end position="28"/>
    </location>
</feature>
<protein>
    <submittedName>
        <fullName evidence="3">DNA binding domain-containing protein, excisionase family</fullName>
    </submittedName>
</protein>
<dbReference type="EMBL" id="FNZA01000003">
    <property type="protein sequence ID" value="SEJ06488.1"/>
    <property type="molecule type" value="Genomic_DNA"/>
</dbReference>
<proteinExistence type="predicted"/>
<dbReference type="InterPro" id="IPR010093">
    <property type="entry name" value="SinI_DNA-bd"/>
</dbReference>
<organism evidence="3 4">
    <name type="scientific">Deinococcus reticulitermitis</name>
    <dbReference type="NCBI Taxonomy" id="856736"/>
    <lineage>
        <taxon>Bacteria</taxon>
        <taxon>Thermotogati</taxon>
        <taxon>Deinococcota</taxon>
        <taxon>Deinococci</taxon>
        <taxon>Deinococcales</taxon>
        <taxon>Deinococcaceae</taxon>
        <taxon>Deinococcus</taxon>
    </lineage>
</organism>
<dbReference type="STRING" id="856736.SAMN04488058_103245"/>
<keyword evidence="4" id="KW-1185">Reference proteome</keyword>
<dbReference type="Proteomes" id="UP000199223">
    <property type="component" value="Unassembled WGS sequence"/>
</dbReference>
<dbReference type="NCBIfam" id="TIGR01764">
    <property type="entry name" value="excise"/>
    <property type="match status" value="1"/>
</dbReference>
<evidence type="ECO:0000313" key="3">
    <source>
        <dbReference type="EMBL" id="SEJ06488.1"/>
    </source>
</evidence>
<name>A0A1H6VP92_9DEIO</name>
<dbReference type="InterPro" id="IPR041657">
    <property type="entry name" value="HTH_17"/>
</dbReference>
<dbReference type="RefSeq" id="WP_092263766.1">
    <property type="nucleotide sequence ID" value="NZ_FNZA01000003.1"/>
</dbReference>
<dbReference type="GO" id="GO:0003677">
    <property type="term" value="F:DNA binding"/>
    <property type="evidence" value="ECO:0007669"/>
    <property type="project" value="InterPro"/>
</dbReference>
<feature type="domain" description="Helix-turn-helix" evidence="2">
    <location>
        <begin position="41"/>
        <end position="91"/>
    </location>
</feature>
<feature type="compositionally biased region" description="Polar residues" evidence="1">
    <location>
        <begin position="1"/>
        <end position="10"/>
    </location>
</feature>
<dbReference type="AlphaFoldDB" id="A0A1H6VP92"/>
<gene>
    <name evidence="3" type="ORF">SAMN04488058_103245</name>
</gene>
<dbReference type="Pfam" id="PF12728">
    <property type="entry name" value="HTH_17"/>
    <property type="match status" value="1"/>
</dbReference>
<sequence>MKPITKQNVFRPSIFPPSSDGPAVITEPSGLQDGTLLTQLVYTPREVEVLLHLSKNTVNSLLNRGTLRGRRVGRKWLIPRGAIQEFLEARS</sequence>
<reference evidence="4" key="1">
    <citation type="submission" date="2016-10" db="EMBL/GenBank/DDBJ databases">
        <authorList>
            <person name="Varghese N."/>
            <person name="Submissions S."/>
        </authorList>
    </citation>
    <scope>NUCLEOTIDE SEQUENCE [LARGE SCALE GENOMIC DNA]</scope>
    <source>
        <strain evidence="4">CGMCC 1.10218</strain>
    </source>
</reference>
<dbReference type="OrthoDB" id="9806039at2"/>